<reference evidence="3 4" key="1">
    <citation type="journal article" date="2021" name="Hortic Res">
        <title>Chromosome-scale assembly of the Dendrobium chrysotoxum genome enhances the understanding of orchid evolution.</title>
        <authorList>
            <person name="Zhang Y."/>
            <person name="Zhang G.Q."/>
            <person name="Zhang D."/>
            <person name="Liu X.D."/>
            <person name="Xu X.Y."/>
            <person name="Sun W.H."/>
            <person name="Yu X."/>
            <person name="Zhu X."/>
            <person name="Wang Z.W."/>
            <person name="Zhao X."/>
            <person name="Zhong W.Y."/>
            <person name="Chen H."/>
            <person name="Yin W.L."/>
            <person name="Huang T."/>
            <person name="Niu S.C."/>
            <person name="Liu Z.J."/>
        </authorList>
    </citation>
    <scope>NUCLEOTIDE SEQUENCE [LARGE SCALE GENOMIC DNA]</scope>
    <source>
        <strain evidence="3">Lindl</strain>
    </source>
</reference>
<organism evidence="3 4">
    <name type="scientific">Dendrobium chrysotoxum</name>
    <name type="common">Orchid</name>
    <dbReference type="NCBI Taxonomy" id="161865"/>
    <lineage>
        <taxon>Eukaryota</taxon>
        <taxon>Viridiplantae</taxon>
        <taxon>Streptophyta</taxon>
        <taxon>Embryophyta</taxon>
        <taxon>Tracheophyta</taxon>
        <taxon>Spermatophyta</taxon>
        <taxon>Magnoliopsida</taxon>
        <taxon>Liliopsida</taxon>
        <taxon>Asparagales</taxon>
        <taxon>Orchidaceae</taxon>
        <taxon>Epidendroideae</taxon>
        <taxon>Malaxideae</taxon>
        <taxon>Dendrobiinae</taxon>
        <taxon>Dendrobium</taxon>
    </lineage>
</organism>
<dbReference type="NCBIfam" id="TIGR00756">
    <property type="entry name" value="PPR"/>
    <property type="match status" value="1"/>
</dbReference>
<dbReference type="InterPro" id="IPR011990">
    <property type="entry name" value="TPR-like_helical_dom_sf"/>
</dbReference>
<proteinExistence type="predicted"/>
<dbReference type="PANTHER" id="PTHR47926">
    <property type="entry name" value="PENTATRICOPEPTIDE REPEAT-CONTAINING PROTEIN"/>
    <property type="match status" value="1"/>
</dbReference>
<feature type="repeat" description="PPR" evidence="2">
    <location>
        <begin position="6"/>
        <end position="40"/>
    </location>
</feature>
<evidence type="ECO:0000313" key="4">
    <source>
        <dbReference type="Proteomes" id="UP000775213"/>
    </source>
</evidence>
<dbReference type="EMBL" id="JAGFBR010000003">
    <property type="protein sequence ID" value="KAH0468962.1"/>
    <property type="molecule type" value="Genomic_DNA"/>
</dbReference>
<protein>
    <recommendedName>
        <fullName evidence="5">Pentatricopeptide repeat-containing protein</fullName>
    </recommendedName>
</protein>
<keyword evidence="1" id="KW-0677">Repeat</keyword>
<dbReference type="Pfam" id="PF01535">
    <property type="entry name" value="PPR"/>
    <property type="match status" value="3"/>
</dbReference>
<accession>A0AAV7HMS9</accession>
<dbReference type="Gene3D" id="1.25.40.10">
    <property type="entry name" value="Tetratricopeptide repeat domain"/>
    <property type="match status" value="1"/>
</dbReference>
<keyword evidence="4" id="KW-1185">Reference proteome</keyword>
<dbReference type="GO" id="GO:0009451">
    <property type="term" value="P:RNA modification"/>
    <property type="evidence" value="ECO:0007669"/>
    <property type="project" value="InterPro"/>
</dbReference>
<dbReference type="Proteomes" id="UP000775213">
    <property type="component" value="Unassembled WGS sequence"/>
</dbReference>
<evidence type="ECO:0000256" key="2">
    <source>
        <dbReference type="PROSITE-ProRule" id="PRU00708"/>
    </source>
</evidence>
<dbReference type="InterPro" id="IPR046960">
    <property type="entry name" value="PPR_At4g14850-like_plant"/>
</dbReference>
<evidence type="ECO:0008006" key="5">
    <source>
        <dbReference type="Google" id="ProtNLM"/>
    </source>
</evidence>
<sequence>MPNSSHLSRWIAIISHCSRKGFYEETLRLFRQMQNEGLPPSRFIFPSVLRSASKIFDSRTGRSLHSSSIRSFLSSDPFISSALIEFYSKCGRIKNARQVFDVTPEKDLVVWNSIVSGYASHGLLEEERLLLCFNKWWRSPKFGRAQPPLTVYYRLQPTC</sequence>
<dbReference type="InterPro" id="IPR002885">
    <property type="entry name" value="PPR_rpt"/>
</dbReference>
<dbReference type="GO" id="GO:0003723">
    <property type="term" value="F:RNA binding"/>
    <property type="evidence" value="ECO:0007669"/>
    <property type="project" value="InterPro"/>
</dbReference>
<dbReference type="PROSITE" id="PS51375">
    <property type="entry name" value="PPR"/>
    <property type="match status" value="1"/>
</dbReference>
<dbReference type="AlphaFoldDB" id="A0AAV7HMS9"/>
<name>A0AAV7HMS9_DENCH</name>
<comment type="caution">
    <text evidence="3">The sequence shown here is derived from an EMBL/GenBank/DDBJ whole genome shotgun (WGS) entry which is preliminary data.</text>
</comment>
<evidence type="ECO:0000313" key="3">
    <source>
        <dbReference type="EMBL" id="KAH0468962.1"/>
    </source>
</evidence>
<evidence type="ECO:0000256" key="1">
    <source>
        <dbReference type="ARBA" id="ARBA00022737"/>
    </source>
</evidence>
<gene>
    <name evidence="3" type="ORF">IEQ34_002194</name>
</gene>